<keyword evidence="2" id="KW-1185">Reference proteome</keyword>
<dbReference type="EMBL" id="CP058214">
    <property type="protein sequence ID" value="QPC43510.1"/>
    <property type="molecule type" value="Genomic_DNA"/>
</dbReference>
<evidence type="ECO:0000313" key="2">
    <source>
        <dbReference type="Proteomes" id="UP000593594"/>
    </source>
</evidence>
<dbReference type="AlphaFoldDB" id="A0A7S8C4Y8"/>
<dbReference type="KEGG" id="kmn:HW532_12870"/>
<dbReference type="Proteomes" id="UP000593594">
    <property type="component" value="Chromosome"/>
</dbReference>
<dbReference type="RefSeq" id="WP_213160874.1">
    <property type="nucleotide sequence ID" value="NZ_CP058214.1"/>
</dbReference>
<accession>A0A7S8C4Y8</accession>
<sequence>MSKLPKPLKLKSERRMLAEKLHALSQQQGRRAALVEDLERLPTAMLRAAIRDRLRSGRPYHKAF</sequence>
<gene>
    <name evidence="1" type="ORF">HW532_12870</name>
</gene>
<proteinExistence type="predicted"/>
<name>A0A7S8C4Y8_9HYPH</name>
<evidence type="ECO:0000313" key="1">
    <source>
        <dbReference type="EMBL" id="QPC43510.1"/>
    </source>
</evidence>
<reference evidence="1 2" key="1">
    <citation type="submission" date="2020-06" db="EMBL/GenBank/DDBJ databases">
        <title>Genome sequence of 2 isolates from Red Sea Mangroves.</title>
        <authorList>
            <person name="Sefrji F."/>
            <person name="Michoud G."/>
            <person name="Merlino G."/>
            <person name="Daffonchio D."/>
        </authorList>
    </citation>
    <scope>NUCLEOTIDE SEQUENCE [LARGE SCALE GENOMIC DNA]</scope>
    <source>
        <strain evidence="1 2">R1DC25</strain>
    </source>
</reference>
<organism evidence="1 2">
    <name type="scientific">Kaustia mangrovi</name>
    <dbReference type="NCBI Taxonomy" id="2593653"/>
    <lineage>
        <taxon>Bacteria</taxon>
        <taxon>Pseudomonadati</taxon>
        <taxon>Pseudomonadota</taxon>
        <taxon>Alphaproteobacteria</taxon>
        <taxon>Hyphomicrobiales</taxon>
        <taxon>Parvibaculaceae</taxon>
        <taxon>Kaustia</taxon>
    </lineage>
</organism>
<protein>
    <submittedName>
        <fullName evidence="1">Uncharacterized protein</fullName>
    </submittedName>
</protein>